<reference evidence="1" key="2">
    <citation type="journal article" date="2015" name="Data Brief">
        <title>Shoot transcriptome of the giant reed, Arundo donax.</title>
        <authorList>
            <person name="Barrero R.A."/>
            <person name="Guerrero F.D."/>
            <person name="Moolhuijzen P."/>
            <person name="Goolsby J.A."/>
            <person name="Tidwell J."/>
            <person name="Bellgard S.E."/>
            <person name="Bellgard M.I."/>
        </authorList>
    </citation>
    <scope>NUCLEOTIDE SEQUENCE</scope>
    <source>
        <tissue evidence="1">Shoot tissue taken approximately 20 cm above the soil surface</tissue>
    </source>
</reference>
<proteinExistence type="predicted"/>
<organism evidence="1">
    <name type="scientific">Arundo donax</name>
    <name type="common">Giant reed</name>
    <name type="synonym">Donax arundinaceus</name>
    <dbReference type="NCBI Taxonomy" id="35708"/>
    <lineage>
        <taxon>Eukaryota</taxon>
        <taxon>Viridiplantae</taxon>
        <taxon>Streptophyta</taxon>
        <taxon>Embryophyta</taxon>
        <taxon>Tracheophyta</taxon>
        <taxon>Spermatophyta</taxon>
        <taxon>Magnoliopsida</taxon>
        <taxon>Liliopsida</taxon>
        <taxon>Poales</taxon>
        <taxon>Poaceae</taxon>
        <taxon>PACMAD clade</taxon>
        <taxon>Arundinoideae</taxon>
        <taxon>Arundineae</taxon>
        <taxon>Arundo</taxon>
    </lineage>
</organism>
<protein>
    <submittedName>
        <fullName evidence="1">Uncharacterized protein</fullName>
    </submittedName>
</protein>
<accession>A0A0A8YJ88</accession>
<name>A0A0A8YJ88_ARUDO</name>
<dbReference type="EMBL" id="GBRH01271276">
    <property type="protein sequence ID" value="JAD26619.1"/>
    <property type="molecule type" value="Transcribed_RNA"/>
</dbReference>
<dbReference type="AlphaFoldDB" id="A0A0A8YJ88"/>
<reference evidence="1" key="1">
    <citation type="submission" date="2014-09" db="EMBL/GenBank/DDBJ databases">
        <authorList>
            <person name="Magalhaes I.L.F."/>
            <person name="Oliveira U."/>
            <person name="Santos F.R."/>
            <person name="Vidigal T.H.D.A."/>
            <person name="Brescovit A.D."/>
            <person name="Santos A.J."/>
        </authorList>
    </citation>
    <scope>NUCLEOTIDE SEQUENCE</scope>
    <source>
        <tissue evidence="1">Shoot tissue taken approximately 20 cm above the soil surface</tissue>
    </source>
</reference>
<sequence length="44" mass="4907">MLLNCFITTHEGKNAENADKHKINNLTKVRPLCALALTPDMLVN</sequence>
<evidence type="ECO:0000313" key="1">
    <source>
        <dbReference type="EMBL" id="JAD26619.1"/>
    </source>
</evidence>